<protein>
    <submittedName>
        <fullName evidence="6">TonB-dependent receptor plug domain-containing protein</fullName>
    </submittedName>
</protein>
<dbReference type="SUPFAM" id="SSF56935">
    <property type="entry name" value="Porins"/>
    <property type="match status" value="1"/>
</dbReference>
<comment type="subcellular location">
    <subcellularLocation>
        <location evidence="1">Cell outer membrane</location>
    </subcellularLocation>
</comment>
<dbReference type="Proteomes" id="UP001528411">
    <property type="component" value="Unassembled WGS sequence"/>
</dbReference>
<name>A0ABT5FFK1_9GAMM</name>
<feature type="domain" description="TonB-dependent receptor plug" evidence="5">
    <location>
        <begin position="43"/>
        <end position="145"/>
    </location>
</feature>
<evidence type="ECO:0000256" key="1">
    <source>
        <dbReference type="ARBA" id="ARBA00004442"/>
    </source>
</evidence>
<dbReference type="InterPro" id="IPR012910">
    <property type="entry name" value="Plug_dom"/>
</dbReference>
<dbReference type="Pfam" id="PF07715">
    <property type="entry name" value="Plug"/>
    <property type="match status" value="1"/>
</dbReference>
<dbReference type="InterPro" id="IPR036942">
    <property type="entry name" value="Beta-barrel_TonB_sf"/>
</dbReference>
<organism evidence="6 7">
    <name type="scientific">Psychrosphaera algicola</name>
    <dbReference type="NCBI Taxonomy" id="3023714"/>
    <lineage>
        <taxon>Bacteria</taxon>
        <taxon>Pseudomonadati</taxon>
        <taxon>Pseudomonadota</taxon>
        <taxon>Gammaproteobacteria</taxon>
        <taxon>Alteromonadales</taxon>
        <taxon>Pseudoalteromonadaceae</taxon>
        <taxon>Psychrosphaera</taxon>
    </lineage>
</organism>
<dbReference type="EMBL" id="JAQOMS010000002">
    <property type="protein sequence ID" value="MDC2890111.1"/>
    <property type="molecule type" value="Genomic_DNA"/>
</dbReference>
<evidence type="ECO:0000256" key="2">
    <source>
        <dbReference type="ARBA" id="ARBA00023136"/>
    </source>
</evidence>
<accession>A0ABT5FFK1</accession>
<keyword evidence="7" id="KW-1185">Reference proteome</keyword>
<keyword evidence="4" id="KW-0732">Signal</keyword>
<keyword evidence="2" id="KW-0472">Membrane</keyword>
<keyword evidence="6" id="KW-0675">Receptor</keyword>
<keyword evidence="3" id="KW-0998">Cell outer membrane</keyword>
<feature type="chain" id="PRO_5045761015" evidence="4">
    <location>
        <begin position="21"/>
        <end position="587"/>
    </location>
</feature>
<dbReference type="RefSeq" id="WP_272181403.1">
    <property type="nucleotide sequence ID" value="NZ_JAQOMS010000002.1"/>
</dbReference>
<feature type="signal peptide" evidence="4">
    <location>
        <begin position="1"/>
        <end position="20"/>
    </location>
</feature>
<evidence type="ECO:0000313" key="7">
    <source>
        <dbReference type="Proteomes" id="UP001528411"/>
    </source>
</evidence>
<comment type="caution">
    <text evidence="6">The sequence shown here is derived from an EMBL/GenBank/DDBJ whole genome shotgun (WGS) entry which is preliminary data.</text>
</comment>
<reference evidence="6 7" key="1">
    <citation type="submission" date="2023-01" db="EMBL/GenBank/DDBJ databases">
        <title>Psychrosphaera sp. nov., isolated from marine algae.</title>
        <authorList>
            <person name="Bayburt H."/>
            <person name="Choi B.J."/>
            <person name="Kim J.M."/>
            <person name="Choi D.G."/>
            <person name="Jeon C.O."/>
        </authorList>
    </citation>
    <scope>NUCLEOTIDE SEQUENCE [LARGE SCALE GENOMIC DNA]</scope>
    <source>
        <strain evidence="6 7">G1-22</strain>
    </source>
</reference>
<gene>
    <name evidence="6" type="ORF">PN838_16755</name>
</gene>
<evidence type="ECO:0000259" key="5">
    <source>
        <dbReference type="Pfam" id="PF07715"/>
    </source>
</evidence>
<proteinExistence type="predicted"/>
<evidence type="ECO:0000256" key="4">
    <source>
        <dbReference type="SAM" id="SignalP"/>
    </source>
</evidence>
<sequence length="587" mass="66211">MKQFLFTAYFFLITATQAFADVGEKSDQTVEKIERIEVLNNSEDTSLNTYLIDQQALLETANSLSSVLASLPSVQIRQVAGLGNPIAISIRGSTSQQVNLRIDGQLINTGQFGGFDLDQIPLALIESIEVSQYQSTSTGVTPIGGEIRINTIKGDGSNASLSATLGSWQTQEINLKGNLLYKQHQLSMSVNHQQTDNDYEYLVPQSFNNSQESITEPLRNNHFRKTTYFLSDEFSSSNTTTSINAQYNEQLKAIPNYQNNSPEMASTLENTNYRVGFEHATIQPFDLWQLDYAVNLEAYWFNQQETYTDRPKASKNDIYQYDTDQFYVQFSAPTKFNTLKVTPYININNQTFVSDSWVNQQRPACNNFQSCDVEATQRLMNLGSRLNWLGKSAIQYSLLWNFLNAKNTNDARYQPDTKSLNSSYSHHSAEFDVSYRFNHHRISAHIAKGIRTPTLSELFGDRGSFKGNEDLKAELANSISLNWLARWQNINIQNTLYAQQIDNSIVAIFNSSGIGSYTNVASSTLFGLSTQLDIAVTPNFKLIATIDLIDSNTQSDIHVFDNKKLLMVFTTNNIKFRPNIRLTKLGI</sequence>
<dbReference type="InterPro" id="IPR037066">
    <property type="entry name" value="Plug_dom_sf"/>
</dbReference>
<dbReference type="Gene3D" id="2.170.130.10">
    <property type="entry name" value="TonB-dependent receptor, plug domain"/>
    <property type="match status" value="1"/>
</dbReference>
<evidence type="ECO:0000256" key="3">
    <source>
        <dbReference type="ARBA" id="ARBA00023237"/>
    </source>
</evidence>
<dbReference type="Gene3D" id="2.40.170.20">
    <property type="entry name" value="TonB-dependent receptor, beta-barrel domain"/>
    <property type="match status" value="1"/>
</dbReference>
<evidence type="ECO:0000313" key="6">
    <source>
        <dbReference type="EMBL" id="MDC2890111.1"/>
    </source>
</evidence>